<evidence type="ECO:0000313" key="1">
    <source>
        <dbReference type="EMBL" id="KAJ8649625.1"/>
    </source>
</evidence>
<dbReference type="Proteomes" id="UP001234297">
    <property type="component" value="Chromosome 1"/>
</dbReference>
<protein>
    <submittedName>
        <fullName evidence="1">Uncharacterized protein</fullName>
    </submittedName>
</protein>
<name>A0ACC2MW26_PERAE</name>
<sequence>MVRLKQSYLSSLLAGGAATEVFSGDDDGVTGLELVGVDEGDGVCGGGEAAEAEGATLAVLIGFGGDEGEMLGGDDPVGAG</sequence>
<dbReference type="EMBL" id="CM056809">
    <property type="protein sequence ID" value="KAJ8649625.1"/>
    <property type="molecule type" value="Genomic_DNA"/>
</dbReference>
<organism evidence="1 2">
    <name type="scientific">Persea americana</name>
    <name type="common">Avocado</name>
    <dbReference type="NCBI Taxonomy" id="3435"/>
    <lineage>
        <taxon>Eukaryota</taxon>
        <taxon>Viridiplantae</taxon>
        <taxon>Streptophyta</taxon>
        <taxon>Embryophyta</taxon>
        <taxon>Tracheophyta</taxon>
        <taxon>Spermatophyta</taxon>
        <taxon>Magnoliopsida</taxon>
        <taxon>Magnoliidae</taxon>
        <taxon>Laurales</taxon>
        <taxon>Lauraceae</taxon>
        <taxon>Persea</taxon>
    </lineage>
</organism>
<evidence type="ECO:0000313" key="2">
    <source>
        <dbReference type="Proteomes" id="UP001234297"/>
    </source>
</evidence>
<comment type="caution">
    <text evidence="1">The sequence shown here is derived from an EMBL/GenBank/DDBJ whole genome shotgun (WGS) entry which is preliminary data.</text>
</comment>
<keyword evidence="2" id="KW-1185">Reference proteome</keyword>
<reference evidence="1 2" key="1">
    <citation type="journal article" date="2022" name="Hortic Res">
        <title>A haplotype resolved chromosomal level avocado genome allows analysis of novel avocado genes.</title>
        <authorList>
            <person name="Nath O."/>
            <person name="Fletcher S.J."/>
            <person name="Hayward A."/>
            <person name="Shaw L.M."/>
            <person name="Masouleh A.K."/>
            <person name="Furtado A."/>
            <person name="Henry R.J."/>
            <person name="Mitter N."/>
        </authorList>
    </citation>
    <scope>NUCLEOTIDE SEQUENCE [LARGE SCALE GENOMIC DNA]</scope>
    <source>
        <strain evidence="2">cv. Hass</strain>
    </source>
</reference>
<accession>A0ACC2MW26</accession>
<gene>
    <name evidence="1" type="ORF">MRB53_002648</name>
</gene>
<proteinExistence type="predicted"/>